<keyword evidence="3" id="KW-1185">Reference proteome</keyword>
<dbReference type="Proteomes" id="UP001242010">
    <property type="component" value="Chromosome"/>
</dbReference>
<proteinExistence type="predicted"/>
<keyword evidence="1" id="KW-0812">Transmembrane</keyword>
<evidence type="ECO:0000256" key="1">
    <source>
        <dbReference type="SAM" id="Phobius"/>
    </source>
</evidence>
<feature type="transmembrane region" description="Helical" evidence="1">
    <location>
        <begin position="47"/>
        <end position="69"/>
    </location>
</feature>
<name>A0ABN6UY89_9BACT</name>
<keyword evidence="1" id="KW-0472">Membrane</keyword>
<reference evidence="3" key="1">
    <citation type="journal article" date="2023" name="Int. J. Syst. Evol. Microbiol.">
        <title>Mesoterricola silvestris gen. nov., sp. nov., Mesoterricola sediminis sp. nov., Geothrix oryzae sp. nov., Geothrix edaphica sp. nov., Geothrix rubra sp. nov., and Geothrix limicola sp. nov., six novel members of Acidobacteriota isolated from soils.</title>
        <authorList>
            <person name="Itoh H."/>
            <person name="Sugisawa Y."/>
            <person name="Mise K."/>
            <person name="Xu Z."/>
            <person name="Kuniyasu M."/>
            <person name="Ushijima N."/>
            <person name="Kawano K."/>
            <person name="Kobayashi E."/>
            <person name="Shiratori Y."/>
            <person name="Masuda Y."/>
            <person name="Senoo K."/>
        </authorList>
    </citation>
    <scope>NUCLEOTIDE SEQUENCE [LARGE SCALE GENOMIC DNA]</scope>
    <source>
        <strain evidence="3">Red222</strain>
    </source>
</reference>
<evidence type="ECO:0000313" key="2">
    <source>
        <dbReference type="EMBL" id="BDU69914.1"/>
    </source>
</evidence>
<organism evidence="2 3">
    <name type="scientific">Geothrix oryzae</name>
    <dbReference type="NCBI Taxonomy" id="2927975"/>
    <lineage>
        <taxon>Bacteria</taxon>
        <taxon>Pseudomonadati</taxon>
        <taxon>Acidobacteriota</taxon>
        <taxon>Holophagae</taxon>
        <taxon>Holophagales</taxon>
        <taxon>Holophagaceae</taxon>
        <taxon>Geothrix</taxon>
    </lineage>
</organism>
<accession>A0ABN6UY89</accession>
<evidence type="ECO:0000313" key="3">
    <source>
        <dbReference type="Proteomes" id="UP001242010"/>
    </source>
</evidence>
<evidence type="ECO:0008006" key="4">
    <source>
        <dbReference type="Google" id="ProtNLM"/>
    </source>
</evidence>
<dbReference type="RefSeq" id="WP_286353635.1">
    <property type="nucleotide sequence ID" value="NZ_AP027079.1"/>
</dbReference>
<keyword evidence="1" id="KW-1133">Transmembrane helix</keyword>
<dbReference type="EMBL" id="AP027079">
    <property type="protein sequence ID" value="BDU69914.1"/>
    <property type="molecule type" value="Genomic_DNA"/>
</dbReference>
<protein>
    <recommendedName>
        <fullName evidence="4">DoxX family membrane protein</fullName>
    </recommendedName>
</protein>
<gene>
    <name evidence="2" type="ORF">GETHOR_20150</name>
</gene>
<feature type="transmembrane region" description="Helical" evidence="1">
    <location>
        <begin position="76"/>
        <end position="99"/>
    </location>
</feature>
<sequence>MNDKMNSSWWALRIGLGAAPFLAGLDKYFNLLAKWELYLNPLALRLIPVSPATFMHAIGLVEMAVGLAILTRWTRLGAYVAAAWLVGIALNLLAMGAFLDVAVRDLLLALAALTLAQLTEARQAVAEGRIPG</sequence>